<evidence type="ECO:0000313" key="3">
    <source>
        <dbReference type="Proteomes" id="UP000823486"/>
    </source>
</evidence>
<keyword evidence="3" id="KW-1185">Reference proteome</keyword>
<organism evidence="2 3">
    <name type="scientific">Peribacillus deserti</name>
    <dbReference type="NCBI Taxonomy" id="673318"/>
    <lineage>
        <taxon>Bacteria</taxon>
        <taxon>Bacillati</taxon>
        <taxon>Bacillota</taxon>
        <taxon>Bacilli</taxon>
        <taxon>Bacillales</taxon>
        <taxon>Bacillaceae</taxon>
        <taxon>Peribacillus</taxon>
    </lineage>
</organism>
<evidence type="ECO:0000313" key="2">
    <source>
        <dbReference type="EMBL" id="MBM7691236.1"/>
    </source>
</evidence>
<protein>
    <submittedName>
        <fullName evidence="2">Uncharacterized protein</fullName>
    </submittedName>
</protein>
<comment type="caution">
    <text evidence="2">The sequence shown here is derived from an EMBL/GenBank/DDBJ whole genome shotgun (WGS) entry which is preliminary data.</text>
</comment>
<accession>A0ABS2QDK3</accession>
<feature type="compositionally biased region" description="Basic residues" evidence="1">
    <location>
        <begin position="1"/>
        <end position="14"/>
    </location>
</feature>
<dbReference type="Proteomes" id="UP000823486">
    <property type="component" value="Unassembled WGS sequence"/>
</dbReference>
<reference evidence="2 3" key="1">
    <citation type="submission" date="2021-01" db="EMBL/GenBank/DDBJ databases">
        <title>Genomic Encyclopedia of Type Strains, Phase IV (KMG-IV): sequencing the most valuable type-strain genomes for metagenomic binning, comparative biology and taxonomic classification.</title>
        <authorList>
            <person name="Goeker M."/>
        </authorList>
    </citation>
    <scope>NUCLEOTIDE SEQUENCE [LARGE SCALE GENOMIC DNA]</scope>
    <source>
        <strain evidence="2 3">DSM 105482</strain>
    </source>
</reference>
<feature type="region of interest" description="Disordered" evidence="1">
    <location>
        <begin position="1"/>
        <end position="29"/>
    </location>
</feature>
<sequence>MLIGKGQRRQKHSRPYALARQKTSGSERRFLPFDGEWLMTEGVSPELDNTKSGGR</sequence>
<name>A0ABS2QDK3_9BACI</name>
<proteinExistence type="predicted"/>
<dbReference type="EMBL" id="JAFBFI010000002">
    <property type="protein sequence ID" value="MBM7691236.1"/>
    <property type="molecule type" value="Genomic_DNA"/>
</dbReference>
<evidence type="ECO:0000256" key="1">
    <source>
        <dbReference type="SAM" id="MobiDB-lite"/>
    </source>
</evidence>
<gene>
    <name evidence="2" type="ORF">JOC77_000641</name>
</gene>